<dbReference type="Pfam" id="PF00153">
    <property type="entry name" value="Mito_carr"/>
    <property type="match status" value="1"/>
</dbReference>
<dbReference type="PROSITE" id="PS50920">
    <property type="entry name" value="SOLCAR"/>
    <property type="match status" value="1"/>
</dbReference>
<dbReference type="InParanoid" id="A0A165QW39"/>
<feature type="transmembrane region" description="Helical" evidence="11">
    <location>
        <begin position="199"/>
        <end position="221"/>
    </location>
</feature>
<evidence type="ECO:0000256" key="4">
    <source>
        <dbReference type="ARBA" id="ARBA00022692"/>
    </source>
</evidence>
<feature type="repeat" description="Solcar" evidence="9">
    <location>
        <begin position="246"/>
        <end position="364"/>
    </location>
</feature>
<dbReference type="GO" id="GO:0022857">
    <property type="term" value="F:transmembrane transporter activity"/>
    <property type="evidence" value="ECO:0007669"/>
    <property type="project" value="TreeGrafter"/>
</dbReference>
<evidence type="ECO:0000256" key="7">
    <source>
        <dbReference type="ARBA" id="ARBA00023128"/>
    </source>
</evidence>
<evidence type="ECO:0000256" key="2">
    <source>
        <dbReference type="ARBA" id="ARBA00006375"/>
    </source>
</evidence>
<evidence type="ECO:0000256" key="6">
    <source>
        <dbReference type="ARBA" id="ARBA00022989"/>
    </source>
</evidence>
<dbReference type="InterPro" id="IPR050567">
    <property type="entry name" value="Mitochondrial_Carrier"/>
</dbReference>
<dbReference type="OrthoDB" id="2949651at2759"/>
<dbReference type="STRING" id="1314782.A0A165QW39"/>
<dbReference type="Gene3D" id="1.50.40.10">
    <property type="entry name" value="Mitochondrial carrier domain"/>
    <property type="match status" value="1"/>
</dbReference>
<feature type="transmembrane region" description="Helical" evidence="11">
    <location>
        <begin position="138"/>
        <end position="159"/>
    </location>
</feature>
<evidence type="ECO:0000256" key="8">
    <source>
        <dbReference type="ARBA" id="ARBA00023136"/>
    </source>
</evidence>
<keyword evidence="5" id="KW-0677">Repeat</keyword>
<evidence type="ECO:0000256" key="10">
    <source>
        <dbReference type="RuleBase" id="RU000488"/>
    </source>
</evidence>
<keyword evidence="6 11" id="KW-1133">Transmembrane helix</keyword>
<keyword evidence="7" id="KW-0496">Mitochondrion</keyword>
<dbReference type="PANTHER" id="PTHR45624">
    <property type="entry name" value="MITOCHONDRIAL BASIC AMINO ACIDS TRANSPORTER-RELATED"/>
    <property type="match status" value="1"/>
</dbReference>
<feature type="transmembrane region" description="Helical" evidence="11">
    <location>
        <begin position="7"/>
        <end position="27"/>
    </location>
</feature>
<dbReference type="InterPro" id="IPR018108">
    <property type="entry name" value="MCP_transmembrane"/>
</dbReference>
<feature type="transmembrane region" description="Helical" evidence="11">
    <location>
        <begin position="111"/>
        <end position="132"/>
    </location>
</feature>
<accession>A0A165QW39</accession>
<feature type="transmembrane region" description="Helical" evidence="11">
    <location>
        <begin position="33"/>
        <end position="58"/>
    </location>
</feature>
<reference evidence="12 13" key="1">
    <citation type="journal article" date="2016" name="Mol. Biol. Evol.">
        <title>Comparative Genomics of Early-Diverging Mushroom-Forming Fungi Provides Insights into the Origins of Lignocellulose Decay Capabilities.</title>
        <authorList>
            <person name="Nagy L.G."/>
            <person name="Riley R."/>
            <person name="Tritt A."/>
            <person name="Adam C."/>
            <person name="Daum C."/>
            <person name="Floudas D."/>
            <person name="Sun H."/>
            <person name="Yadav J.S."/>
            <person name="Pangilinan J."/>
            <person name="Larsson K.H."/>
            <person name="Matsuura K."/>
            <person name="Barry K."/>
            <person name="Labutti K."/>
            <person name="Kuo R."/>
            <person name="Ohm R.A."/>
            <person name="Bhattacharya S.S."/>
            <person name="Shirouzu T."/>
            <person name="Yoshinaga Y."/>
            <person name="Martin F.M."/>
            <person name="Grigoriev I.V."/>
            <person name="Hibbett D.S."/>
        </authorList>
    </citation>
    <scope>NUCLEOTIDE SEQUENCE [LARGE SCALE GENOMIC DNA]</scope>
    <source>
        <strain evidence="12 13">HHB14362 ss-1</strain>
    </source>
</reference>
<evidence type="ECO:0000256" key="9">
    <source>
        <dbReference type="PROSITE-ProRule" id="PRU00282"/>
    </source>
</evidence>
<protein>
    <recommendedName>
        <fullName evidence="14">Mitochondrial carrier</fullName>
    </recommendedName>
</protein>
<dbReference type="SUPFAM" id="SSF103506">
    <property type="entry name" value="Mitochondrial carrier"/>
    <property type="match status" value="1"/>
</dbReference>
<keyword evidence="8 9" id="KW-0472">Membrane</keyword>
<dbReference type="InterPro" id="IPR023395">
    <property type="entry name" value="MCP_dom_sf"/>
</dbReference>
<comment type="similarity">
    <text evidence="2 10">Belongs to the mitochondrial carrier (TC 2.A.29) family.</text>
</comment>
<keyword evidence="13" id="KW-1185">Reference proteome</keyword>
<proteinExistence type="inferred from homology"/>
<evidence type="ECO:0008006" key="14">
    <source>
        <dbReference type="Google" id="ProtNLM"/>
    </source>
</evidence>
<evidence type="ECO:0000313" key="13">
    <source>
        <dbReference type="Proteomes" id="UP000076761"/>
    </source>
</evidence>
<name>A0A165QW39_9AGAM</name>
<evidence type="ECO:0000256" key="5">
    <source>
        <dbReference type="ARBA" id="ARBA00022737"/>
    </source>
</evidence>
<dbReference type="GO" id="GO:0031966">
    <property type="term" value="C:mitochondrial membrane"/>
    <property type="evidence" value="ECO:0007669"/>
    <property type="project" value="UniProtKB-SubCell"/>
</dbReference>
<evidence type="ECO:0000313" key="12">
    <source>
        <dbReference type="EMBL" id="KZT22956.1"/>
    </source>
</evidence>
<comment type="subcellular location">
    <subcellularLocation>
        <location evidence="1">Mitochondrion membrane</location>
        <topology evidence="1">Multi-pass membrane protein</topology>
    </subcellularLocation>
</comment>
<organism evidence="12 13">
    <name type="scientific">Neolentinus lepideus HHB14362 ss-1</name>
    <dbReference type="NCBI Taxonomy" id="1314782"/>
    <lineage>
        <taxon>Eukaryota</taxon>
        <taxon>Fungi</taxon>
        <taxon>Dikarya</taxon>
        <taxon>Basidiomycota</taxon>
        <taxon>Agaricomycotina</taxon>
        <taxon>Agaricomycetes</taxon>
        <taxon>Gloeophyllales</taxon>
        <taxon>Gloeophyllaceae</taxon>
        <taxon>Neolentinus</taxon>
    </lineage>
</organism>
<keyword evidence="3 10" id="KW-0813">Transport</keyword>
<feature type="transmembrane region" description="Helical" evidence="11">
    <location>
        <begin position="241"/>
        <end position="261"/>
    </location>
</feature>
<gene>
    <name evidence="12" type="ORF">NEOLEDRAFT_1137322</name>
</gene>
<dbReference type="PANTHER" id="PTHR45624:SF10">
    <property type="entry name" value="SLC (SOLUTE CARRIER) HOMOLOG"/>
    <property type="match status" value="1"/>
</dbReference>
<evidence type="ECO:0000256" key="1">
    <source>
        <dbReference type="ARBA" id="ARBA00004225"/>
    </source>
</evidence>
<sequence length="365" mass="40758">MLESKKTLAAISAAFCGAGILGLYVTPRSNGTNIIPFLVCIYVGAFLFWGLGVILPFLNVITRVMANYAPKTLRLEEGEQEGEEVFALSEPAPTTYFTMRKRILQIEGAQGLIKACVPFIIKLVMLIVVYFTTHVYRAPATVYGAIAQIVVNTIVEVLISLPFEVIVARCIVTPYQLPWFHPTFSLRCLLSKAELRKPWILYSIPGFASSLLLLSGVEVIAQRIYTGLNFYIAARARQPSHVADTGGIALNILLIFVVFAVKWASGMPLKTVATRLAVQNIQKNAAIELDSEDMRDEVEARRYSDDDDVVQLREELYTGLVDCIKGIVREEGWRALYRGWMLCLVEGLRLTFAVIVFILHWYGVV</sequence>
<evidence type="ECO:0000256" key="11">
    <source>
        <dbReference type="SAM" id="Phobius"/>
    </source>
</evidence>
<keyword evidence="4 9" id="KW-0812">Transmembrane</keyword>
<feature type="transmembrane region" description="Helical" evidence="11">
    <location>
        <begin position="339"/>
        <end position="362"/>
    </location>
</feature>
<dbReference type="Proteomes" id="UP000076761">
    <property type="component" value="Unassembled WGS sequence"/>
</dbReference>
<dbReference type="AlphaFoldDB" id="A0A165QW39"/>
<dbReference type="EMBL" id="KV425590">
    <property type="protein sequence ID" value="KZT22956.1"/>
    <property type="molecule type" value="Genomic_DNA"/>
</dbReference>
<evidence type="ECO:0000256" key="3">
    <source>
        <dbReference type="ARBA" id="ARBA00022448"/>
    </source>
</evidence>